<comment type="caution">
    <text evidence="6">The sequence shown here is derived from an EMBL/GenBank/DDBJ whole genome shotgun (WGS) entry which is preliminary data.</text>
</comment>
<evidence type="ECO:0000256" key="2">
    <source>
        <dbReference type="ARBA" id="ARBA00023002"/>
    </source>
</evidence>
<name>A0A8H6I309_9AGAR</name>
<proteinExistence type="inferred from homology"/>
<evidence type="ECO:0000313" key="7">
    <source>
        <dbReference type="Proteomes" id="UP000521943"/>
    </source>
</evidence>
<dbReference type="PANTHER" id="PTHR11699">
    <property type="entry name" value="ALDEHYDE DEHYDROGENASE-RELATED"/>
    <property type="match status" value="1"/>
</dbReference>
<dbReference type="OrthoDB" id="310895at2759"/>
<dbReference type="InterPro" id="IPR016163">
    <property type="entry name" value="Ald_DH_C"/>
</dbReference>
<dbReference type="InterPro" id="IPR029510">
    <property type="entry name" value="Ald_DH_CS_GLU"/>
</dbReference>
<dbReference type="CDD" id="cd07102">
    <property type="entry name" value="ALDH_EDX86601"/>
    <property type="match status" value="1"/>
</dbReference>
<dbReference type="Proteomes" id="UP000521943">
    <property type="component" value="Unassembled WGS sequence"/>
</dbReference>
<gene>
    <name evidence="6" type="ORF">DFP72DRAFT_223044</name>
</gene>
<dbReference type="Gene3D" id="3.40.309.10">
    <property type="entry name" value="Aldehyde Dehydrogenase, Chain A, domain 2"/>
    <property type="match status" value="2"/>
</dbReference>
<dbReference type="SUPFAM" id="SSF53720">
    <property type="entry name" value="ALDH-like"/>
    <property type="match status" value="1"/>
</dbReference>
<keyword evidence="2 4" id="KW-0560">Oxidoreductase</keyword>
<dbReference type="FunFam" id="3.40.309.10:FF:000009">
    <property type="entry name" value="Aldehyde dehydrogenase A"/>
    <property type="match status" value="1"/>
</dbReference>
<feature type="domain" description="Aldehyde dehydrogenase" evidence="5">
    <location>
        <begin position="6"/>
        <end position="403"/>
    </location>
</feature>
<dbReference type="InterPro" id="IPR016161">
    <property type="entry name" value="Ald_DH/histidinol_DH"/>
</dbReference>
<dbReference type="InterPro" id="IPR016162">
    <property type="entry name" value="Ald_DH_N"/>
</dbReference>
<dbReference type="AlphaFoldDB" id="A0A8H6I309"/>
<evidence type="ECO:0000313" key="6">
    <source>
        <dbReference type="EMBL" id="KAF6757734.1"/>
    </source>
</evidence>
<keyword evidence="7" id="KW-1185">Reference proteome</keyword>
<evidence type="ECO:0000259" key="5">
    <source>
        <dbReference type="Pfam" id="PF00171"/>
    </source>
</evidence>
<feature type="active site" evidence="3">
    <location>
        <position position="234"/>
    </location>
</feature>
<dbReference type="EMBL" id="JACGCI010000021">
    <property type="protein sequence ID" value="KAF6757734.1"/>
    <property type="molecule type" value="Genomic_DNA"/>
</dbReference>
<organism evidence="6 7">
    <name type="scientific">Ephemerocybe angulata</name>
    <dbReference type="NCBI Taxonomy" id="980116"/>
    <lineage>
        <taxon>Eukaryota</taxon>
        <taxon>Fungi</taxon>
        <taxon>Dikarya</taxon>
        <taxon>Basidiomycota</taxon>
        <taxon>Agaricomycotina</taxon>
        <taxon>Agaricomycetes</taxon>
        <taxon>Agaricomycetidae</taxon>
        <taxon>Agaricales</taxon>
        <taxon>Agaricineae</taxon>
        <taxon>Psathyrellaceae</taxon>
        <taxon>Ephemerocybe</taxon>
    </lineage>
</organism>
<evidence type="ECO:0000256" key="3">
    <source>
        <dbReference type="PROSITE-ProRule" id="PRU10007"/>
    </source>
</evidence>
<accession>A0A8H6I309</accession>
<dbReference type="InterPro" id="IPR015590">
    <property type="entry name" value="Aldehyde_DH_dom"/>
</dbReference>
<evidence type="ECO:0000256" key="1">
    <source>
        <dbReference type="ARBA" id="ARBA00009986"/>
    </source>
</evidence>
<sequence length="497" mass="53138">MSLQTTITPHSQAPYVERTYPTPAELDAAIAAAAAAQPFWAATPLAQRIAIGRAFIKEFEALKEEIPLELTLQMGRPVQQGPGEVRGLVERSNYMLDIAPTALADVSLADTDKPGFKRYIKRVPIGVVFVIAPWNFPYLTTINSLLPALLAGNTVLLKPSPQTPLTAERIAAAFARAGLPPNVLTVLHLGPEGVAQTINAKQVGFVSFTGSVPVGRTIAETAAKAPGFTGTGLELGGKDPAYVAPDADLDFTVAELVDGAFFNSGQSCCSIERIYVHAAVYEPFVAKFVALTKEYKLGDPTTGHTNLGPVVSLASAERIRKQVADAVAQGARSLVPENLFPAAKPGTTYVGPQVLVNVNHTMDVMTEETFGPVVGIQRVSSAAEALELMNDSRYGLTASVWTDVECQPRADESEYITPAELVEYTAKGEVGEGLFDRMVEGLETGTVFLNRCDYLDPALAWSGVKDSGRGVSLSKFGYDQLTRPKSVHMKISLKTSV</sequence>
<reference evidence="6 7" key="1">
    <citation type="submission" date="2020-07" db="EMBL/GenBank/DDBJ databases">
        <title>Comparative genomics of pyrophilous fungi reveals a link between fire events and developmental genes.</title>
        <authorList>
            <consortium name="DOE Joint Genome Institute"/>
            <person name="Steindorff A.S."/>
            <person name="Carver A."/>
            <person name="Calhoun S."/>
            <person name="Stillman K."/>
            <person name="Liu H."/>
            <person name="Lipzen A."/>
            <person name="Pangilinan J."/>
            <person name="Labutti K."/>
            <person name="Bruns T.D."/>
            <person name="Grigoriev I.V."/>
        </authorList>
    </citation>
    <scope>NUCLEOTIDE SEQUENCE [LARGE SCALE GENOMIC DNA]</scope>
    <source>
        <strain evidence="6 7">CBS 144469</strain>
    </source>
</reference>
<evidence type="ECO:0000256" key="4">
    <source>
        <dbReference type="RuleBase" id="RU003345"/>
    </source>
</evidence>
<dbReference type="Pfam" id="PF00171">
    <property type="entry name" value="Aldedh"/>
    <property type="match status" value="1"/>
</dbReference>
<comment type="similarity">
    <text evidence="1 4">Belongs to the aldehyde dehydrogenase family.</text>
</comment>
<dbReference type="PROSITE" id="PS00687">
    <property type="entry name" value="ALDEHYDE_DEHYDR_GLU"/>
    <property type="match status" value="1"/>
</dbReference>
<dbReference type="GO" id="GO:0016620">
    <property type="term" value="F:oxidoreductase activity, acting on the aldehyde or oxo group of donors, NAD or NADP as acceptor"/>
    <property type="evidence" value="ECO:0007669"/>
    <property type="project" value="InterPro"/>
</dbReference>
<dbReference type="Gene3D" id="3.40.605.10">
    <property type="entry name" value="Aldehyde Dehydrogenase, Chain A, domain 1"/>
    <property type="match status" value="2"/>
</dbReference>
<protein>
    <submittedName>
        <fullName evidence="6">Succinate semialdehyde dehydrogenase</fullName>
    </submittedName>
</protein>